<name>A0A2A6CBE2_PRIPA</name>
<reference evidence="3" key="1">
    <citation type="journal article" date="2008" name="Nat. Genet.">
        <title>The Pristionchus pacificus genome provides a unique perspective on nematode lifestyle and parasitism.</title>
        <authorList>
            <person name="Dieterich C."/>
            <person name="Clifton S.W."/>
            <person name="Schuster L.N."/>
            <person name="Chinwalla A."/>
            <person name="Delehaunty K."/>
            <person name="Dinkelacker I."/>
            <person name="Fulton L."/>
            <person name="Fulton R."/>
            <person name="Godfrey J."/>
            <person name="Minx P."/>
            <person name="Mitreva M."/>
            <person name="Roeseler W."/>
            <person name="Tian H."/>
            <person name="Witte H."/>
            <person name="Yang S.P."/>
            <person name="Wilson R.K."/>
            <person name="Sommer R.J."/>
        </authorList>
    </citation>
    <scope>NUCLEOTIDE SEQUENCE [LARGE SCALE GENOMIC DNA]</scope>
    <source>
        <strain evidence="3">PS312</strain>
    </source>
</reference>
<dbReference type="AlphaFoldDB" id="A0A2A6CBE2"/>
<feature type="compositionally biased region" description="Low complexity" evidence="1">
    <location>
        <begin position="110"/>
        <end position="124"/>
    </location>
</feature>
<feature type="compositionally biased region" description="Polar residues" evidence="1">
    <location>
        <begin position="50"/>
        <end position="66"/>
    </location>
</feature>
<accession>A0A8R1U6P3</accession>
<sequence length="283" mass="31418">MGAETPVRNVTSRIPPPSTSILPITKTPSMDRPISHGSQLKNAPVRSRRSSFASSNDVTRPLSTPRQSRRLSTADLPDLNTTSLSTKSSTSGAEIGETPHLPRYMMGTVSSNGPSPFSSSSSSSTRIPLPVRVSSNRNSGKVVPTPSSIGSIASLNELSFSSDRCGPSKRGAEKIEGRTLRGGGVLKNIIHPPKRRRFDEIEEAVFKEKISDDEKMKRFEKKFEVMWLEYEKDIAPILEKKNEIEKENDQTINMKKETMTEEEETSSEKVLFIMDHPILFNQL</sequence>
<accession>A0A2A6CBE2</accession>
<organism evidence="2 3">
    <name type="scientific">Pristionchus pacificus</name>
    <name type="common">Parasitic nematode worm</name>
    <dbReference type="NCBI Taxonomy" id="54126"/>
    <lineage>
        <taxon>Eukaryota</taxon>
        <taxon>Metazoa</taxon>
        <taxon>Ecdysozoa</taxon>
        <taxon>Nematoda</taxon>
        <taxon>Chromadorea</taxon>
        <taxon>Rhabditida</taxon>
        <taxon>Rhabditina</taxon>
        <taxon>Diplogasteromorpha</taxon>
        <taxon>Diplogasteroidea</taxon>
        <taxon>Neodiplogasteridae</taxon>
        <taxon>Pristionchus</taxon>
    </lineage>
</organism>
<reference evidence="2" key="2">
    <citation type="submission" date="2022-06" db="UniProtKB">
        <authorList>
            <consortium name="EnsemblMetazoa"/>
        </authorList>
    </citation>
    <scope>IDENTIFICATION</scope>
    <source>
        <strain evidence="2">PS312</strain>
    </source>
</reference>
<feature type="region of interest" description="Disordered" evidence="1">
    <location>
        <begin position="1"/>
        <end position="145"/>
    </location>
</feature>
<feature type="compositionally biased region" description="Polar residues" evidence="1">
    <location>
        <begin position="133"/>
        <end position="145"/>
    </location>
</feature>
<evidence type="ECO:0000313" key="3">
    <source>
        <dbReference type="Proteomes" id="UP000005239"/>
    </source>
</evidence>
<feature type="compositionally biased region" description="Low complexity" evidence="1">
    <location>
        <begin position="81"/>
        <end position="91"/>
    </location>
</feature>
<keyword evidence="3" id="KW-1185">Reference proteome</keyword>
<proteinExistence type="predicted"/>
<evidence type="ECO:0000256" key="1">
    <source>
        <dbReference type="SAM" id="MobiDB-lite"/>
    </source>
</evidence>
<protein>
    <submittedName>
        <fullName evidence="2">Uncharacterized protein</fullName>
    </submittedName>
</protein>
<feature type="compositionally biased region" description="Low complexity" evidence="1">
    <location>
        <begin position="19"/>
        <end position="28"/>
    </location>
</feature>
<evidence type="ECO:0000313" key="2">
    <source>
        <dbReference type="EnsemblMetazoa" id="PPA07565.1"/>
    </source>
</evidence>
<dbReference type="Proteomes" id="UP000005239">
    <property type="component" value="Unassembled WGS sequence"/>
</dbReference>
<gene>
    <name evidence="2" type="primary">WBGene00097119</name>
</gene>
<dbReference type="EnsemblMetazoa" id="PPA07565.1">
    <property type="protein sequence ID" value="PPA07565.1"/>
    <property type="gene ID" value="WBGene00097119"/>
</dbReference>